<reference evidence="10" key="1">
    <citation type="submission" date="2017-12" db="EMBL/GenBank/DDBJ databases">
        <title>FDA dAtabase for Regulatory Grade micrObial Sequences (FDA-ARGOS): Supporting development and validation of Infectious Disease Dx tests.</title>
        <authorList>
            <person name="Campos J."/>
            <person name="Goldberg B."/>
            <person name="Tallon L."/>
            <person name="Sadzewicz L."/>
            <person name="Sengamalay N."/>
            <person name="Ott S."/>
            <person name="Godinez A."/>
            <person name="Nagaraj S."/>
            <person name="Vyas G."/>
            <person name="Aluvathingal J."/>
            <person name="Nadendla S."/>
            <person name="Geyer C."/>
            <person name="Nandy P."/>
            <person name="Hobson J."/>
            <person name="Sichtig H."/>
        </authorList>
    </citation>
    <scope>NUCLEOTIDE SEQUENCE</scope>
    <source>
        <strain evidence="10">FDAARGOS_252</strain>
        <plasmid evidence="10">unnamed1</plasmid>
    </source>
</reference>
<feature type="compositionally biased region" description="Low complexity" evidence="7">
    <location>
        <begin position="101"/>
        <end position="115"/>
    </location>
</feature>
<dbReference type="SFLD" id="SFLDG01072">
    <property type="entry name" value="dehydrogenase_like"/>
    <property type="match status" value="1"/>
</dbReference>
<keyword evidence="4" id="KW-0408">Iron</keyword>
<dbReference type="InterPro" id="IPR013785">
    <property type="entry name" value="Aldolase_TIM"/>
</dbReference>
<evidence type="ECO:0000256" key="7">
    <source>
        <dbReference type="SAM" id="MobiDB-lite"/>
    </source>
</evidence>
<keyword evidence="5" id="KW-0411">Iron-sulfur</keyword>
<accession>A0A1V0GN17</accession>
<evidence type="ECO:0000256" key="5">
    <source>
        <dbReference type="ARBA" id="ARBA00023014"/>
    </source>
</evidence>
<dbReference type="KEGG" id="pye:A6J80_01710"/>
<keyword evidence="2" id="KW-0949">S-adenosyl-L-methionine</keyword>
<dbReference type="AlphaFoldDB" id="A0A1V0GN17"/>
<dbReference type="Pfam" id="PF13186">
    <property type="entry name" value="SPASM"/>
    <property type="match status" value="1"/>
</dbReference>
<evidence type="ECO:0000256" key="1">
    <source>
        <dbReference type="ARBA" id="ARBA00001966"/>
    </source>
</evidence>
<dbReference type="InterPro" id="IPR007197">
    <property type="entry name" value="rSAM"/>
</dbReference>
<dbReference type="InterPro" id="IPR058240">
    <property type="entry name" value="rSAM_sf"/>
</dbReference>
<dbReference type="Proteomes" id="UP000191257">
    <property type="component" value="Plasmid unnamed1"/>
</dbReference>
<dbReference type="GO" id="GO:0016491">
    <property type="term" value="F:oxidoreductase activity"/>
    <property type="evidence" value="ECO:0007669"/>
    <property type="project" value="InterPro"/>
</dbReference>
<proteinExistence type="inferred from homology"/>
<evidence type="ECO:0000313" key="11">
    <source>
        <dbReference type="Proteomes" id="UP000191257"/>
    </source>
</evidence>
<dbReference type="EMBL" id="CP020441">
    <property type="protein sequence ID" value="ARC35253.1"/>
    <property type="molecule type" value="Genomic_DNA"/>
</dbReference>
<comment type="similarity">
    <text evidence="6">Belongs to the radical SAM superfamily. Anaerobic sulfatase-maturating enzyme family.</text>
</comment>
<dbReference type="Gene3D" id="3.20.20.70">
    <property type="entry name" value="Aldolase class I"/>
    <property type="match status" value="1"/>
</dbReference>
<dbReference type="GO" id="GO:0046872">
    <property type="term" value="F:metal ion binding"/>
    <property type="evidence" value="ECO:0007669"/>
    <property type="project" value="UniProtKB-KW"/>
</dbReference>
<dbReference type="PANTHER" id="PTHR43273:SF3">
    <property type="entry name" value="ANAEROBIC SULFATASE-MATURATING ENZYME HOMOLOG ASLB-RELATED"/>
    <property type="match status" value="1"/>
</dbReference>
<keyword evidence="3" id="KW-0479">Metal-binding</keyword>
<protein>
    <submittedName>
        <fullName evidence="10">Radical SAM protein</fullName>
    </submittedName>
</protein>
<feature type="domain" description="Radical SAM core" evidence="8">
    <location>
        <begin position="294"/>
        <end position="458"/>
    </location>
</feature>
<sequence>MAGGRRLGLSVVGLAAVAGRGAGLGPGHGPCAGISALLHRGVPARLGPGGDVLRWRSGPDAAGAGGSRDAVGVERLCPLCRSRPDRTFPLFLDLRHQPCPRAASGRGAGADGPRAFGRDRGADAPRHRPGPRRMASRPSARWRPRSHPRPCSTRNLLMRYVFCPSRDAAEAPWLGATQGKTYAPFGQVTLRPDTRLSTEGVDQVRVQGETLAIHPESASWAFLNPDEAALHRWMDGRDFGALAARMDSADAALDFAAHLWRRGLIALNGARAVDAGMFADGPNYDEGHLVELLLTEKCNLACPYCLAGANQKMPAMDETIALRSVDLAFAMTEARVLAFEFAGGEPFLKFAIMQRLVDHIRNHPGASGRTVFLSIQTNATLLTPERVDWLRDNDIRVGISLDGGAQAQNSGRPMVNGKASFPALMRGIELLQQGGVPFGGLVVLNRMNIGDPDGLVSFMLGHAIHGFRVNPVAYLGDARKNWDRVGLTQDQIIAFFQALLRGVIARRDLLLEDNIHSMCRFLTSKQRRTRCMRAECGAGDSFQSVAANGDIYPCGRATQSPGLRLGNIFDDGIESLSQPARRSARIAEIRSRRPADFDDCAVCPYRQLCQSGCSAQAWESYGTVRHKTPECAFYKTLYPWLMHLLSFDAAAFDHLNRCSYFEGGGVRFQHDFTPARVAA</sequence>
<feature type="compositionally biased region" description="Basic and acidic residues" evidence="7">
    <location>
        <begin position="116"/>
        <end position="126"/>
    </location>
</feature>
<evidence type="ECO:0000256" key="3">
    <source>
        <dbReference type="ARBA" id="ARBA00022723"/>
    </source>
</evidence>
<geneLocation type="plasmid" evidence="10 11">
    <name>unnamed1</name>
</geneLocation>
<dbReference type="GO" id="GO:0051536">
    <property type="term" value="F:iron-sulfur cluster binding"/>
    <property type="evidence" value="ECO:0007669"/>
    <property type="project" value="UniProtKB-KW"/>
</dbReference>
<evidence type="ECO:0000259" key="8">
    <source>
        <dbReference type="Pfam" id="PF04055"/>
    </source>
</evidence>
<evidence type="ECO:0000259" key="9">
    <source>
        <dbReference type="Pfam" id="PF13186"/>
    </source>
</evidence>
<name>A0A1V0GN17_9RHOB</name>
<evidence type="ECO:0000313" key="10">
    <source>
        <dbReference type="EMBL" id="ARC35253.1"/>
    </source>
</evidence>
<dbReference type="Pfam" id="PF04055">
    <property type="entry name" value="Radical_SAM"/>
    <property type="match status" value="1"/>
</dbReference>
<evidence type="ECO:0000256" key="2">
    <source>
        <dbReference type="ARBA" id="ARBA00022691"/>
    </source>
</evidence>
<feature type="region of interest" description="Disordered" evidence="7">
    <location>
        <begin position="101"/>
        <end position="148"/>
    </location>
</feature>
<evidence type="ECO:0000256" key="6">
    <source>
        <dbReference type="ARBA" id="ARBA00023601"/>
    </source>
</evidence>
<keyword evidence="10" id="KW-0614">Plasmid</keyword>
<dbReference type="SFLD" id="SFLDG01067">
    <property type="entry name" value="SPASM/twitch_domain_containing"/>
    <property type="match status" value="1"/>
</dbReference>
<dbReference type="InterPro" id="IPR023885">
    <property type="entry name" value="4Fe4S-binding_SPASM_dom"/>
</dbReference>
<organism evidence="10 11">
    <name type="scientific">Paracoccus yeei</name>
    <dbReference type="NCBI Taxonomy" id="147645"/>
    <lineage>
        <taxon>Bacteria</taxon>
        <taxon>Pseudomonadati</taxon>
        <taxon>Pseudomonadota</taxon>
        <taxon>Alphaproteobacteria</taxon>
        <taxon>Rhodobacterales</taxon>
        <taxon>Paracoccaceae</taxon>
        <taxon>Paracoccus</taxon>
    </lineage>
</organism>
<keyword evidence="11" id="KW-1185">Reference proteome</keyword>
<dbReference type="PANTHER" id="PTHR43273">
    <property type="entry name" value="ANAEROBIC SULFATASE-MATURATING ENZYME HOMOLOG ASLB-RELATED"/>
    <property type="match status" value="1"/>
</dbReference>
<dbReference type="SUPFAM" id="SSF102114">
    <property type="entry name" value="Radical SAM enzymes"/>
    <property type="match status" value="1"/>
</dbReference>
<comment type="cofactor">
    <cofactor evidence="1">
        <name>[4Fe-4S] cluster</name>
        <dbReference type="ChEBI" id="CHEBI:49883"/>
    </cofactor>
</comment>
<dbReference type="SFLD" id="SFLDG01386">
    <property type="entry name" value="main_SPASM_domain-containing"/>
    <property type="match status" value="1"/>
</dbReference>
<dbReference type="SFLD" id="SFLDG01384">
    <property type="entry name" value="thioether_bond_formation_requi"/>
    <property type="match status" value="1"/>
</dbReference>
<dbReference type="NCBIfam" id="TIGR04085">
    <property type="entry name" value="rSAM_more_4Fe4S"/>
    <property type="match status" value="1"/>
</dbReference>
<dbReference type="CDD" id="cd01335">
    <property type="entry name" value="Radical_SAM"/>
    <property type="match status" value="1"/>
</dbReference>
<feature type="domain" description="4Fe4S-binding SPASM" evidence="9">
    <location>
        <begin position="536"/>
        <end position="604"/>
    </location>
</feature>
<gene>
    <name evidence="10" type="ORF">A6J80_01710</name>
</gene>
<dbReference type="SFLD" id="SFLDS00029">
    <property type="entry name" value="Radical_SAM"/>
    <property type="match status" value="1"/>
</dbReference>
<feature type="compositionally biased region" description="Basic residues" evidence="7">
    <location>
        <begin position="127"/>
        <end position="148"/>
    </location>
</feature>
<evidence type="ECO:0000256" key="4">
    <source>
        <dbReference type="ARBA" id="ARBA00023004"/>
    </source>
</evidence>
<dbReference type="eggNOG" id="COG0641">
    <property type="taxonomic scope" value="Bacteria"/>
</dbReference>
<dbReference type="InterPro" id="IPR023867">
    <property type="entry name" value="Sulphatase_maturase_rSAM"/>
</dbReference>